<accession>A0ABR9ZI92</accession>
<dbReference type="RefSeq" id="WP_194555613.1">
    <property type="nucleotide sequence ID" value="NZ_JADKMY010000001.1"/>
</dbReference>
<evidence type="ECO:0000313" key="1">
    <source>
        <dbReference type="EMBL" id="MBF4552728.1"/>
    </source>
</evidence>
<protein>
    <submittedName>
        <fullName evidence="1">Uncharacterized protein</fullName>
    </submittedName>
</protein>
<name>A0ABR9ZI92_9CORY</name>
<organism evidence="1 2">
    <name type="scientific">Corynebacterium suicordis DSM 45110</name>
    <dbReference type="NCBI Taxonomy" id="1121369"/>
    <lineage>
        <taxon>Bacteria</taxon>
        <taxon>Bacillati</taxon>
        <taxon>Actinomycetota</taxon>
        <taxon>Actinomycetes</taxon>
        <taxon>Mycobacteriales</taxon>
        <taxon>Corynebacteriaceae</taxon>
        <taxon>Corynebacterium</taxon>
    </lineage>
</organism>
<gene>
    <name evidence="1" type="ORF">IRY30_01355</name>
</gene>
<keyword evidence="2" id="KW-1185">Reference proteome</keyword>
<evidence type="ECO:0000313" key="2">
    <source>
        <dbReference type="Proteomes" id="UP000635902"/>
    </source>
</evidence>
<comment type="caution">
    <text evidence="1">The sequence shown here is derived from an EMBL/GenBank/DDBJ whole genome shotgun (WGS) entry which is preliminary data.</text>
</comment>
<dbReference type="Proteomes" id="UP000635902">
    <property type="component" value="Unassembled WGS sequence"/>
</dbReference>
<sequence length="68" mass="8109">MTQQHLTYDDYEQARTQLIGLHHTNPEHYLHAILNTTTPQAHAMLWYLIQDFDHLATFVRDEFNPTED</sequence>
<dbReference type="EMBL" id="JADKMY010000001">
    <property type="protein sequence ID" value="MBF4552728.1"/>
    <property type="molecule type" value="Genomic_DNA"/>
</dbReference>
<proteinExistence type="predicted"/>
<reference evidence="1 2" key="1">
    <citation type="submission" date="2020-10" db="EMBL/GenBank/DDBJ databases">
        <title>Novel species in genus Corynebacterium.</title>
        <authorList>
            <person name="Zhang G."/>
        </authorList>
    </citation>
    <scope>NUCLEOTIDE SEQUENCE [LARGE SCALE GENOMIC DNA]</scope>
    <source>
        <strain evidence="1 2">DSM 45110</strain>
    </source>
</reference>